<evidence type="ECO:0000313" key="1">
    <source>
        <dbReference type="EMBL" id="UPM52755.1"/>
    </source>
</evidence>
<accession>A0ABY4JFZ1</accession>
<dbReference type="EMBL" id="CP096034">
    <property type="protein sequence ID" value="UPM52755.1"/>
    <property type="molecule type" value="Genomic_DNA"/>
</dbReference>
<keyword evidence="2" id="KW-1185">Reference proteome</keyword>
<evidence type="ECO:0000313" key="2">
    <source>
        <dbReference type="Proteomes" id="UP000830639"/>
    </source>
</evidence>
<name>A0ABY4JFZ1_9BACI</name>
<dbReference type="Proteomes" id="UP000830639">
    <property type="component" value="Chromosome"/>
</dbReference>
<reference evidence="1 2" key="1">
    <citation type="submission" date="2022-04" db="EMBL/GenBank/DDBJ databases">
        <title>Mechanism of arsenic methylation and mitigation arsenic toxicity by Bacillus sp. LH14 from an Arsenic-Contaminated Paddy Soil.</title>
        <authorList>
            <person name="Wang D."/>
        </authorList>
    </citation>
    <scope>NUCLEOTIDE SEQUENCE [LARGE SCALE GENOMIC DNA]</scope>
    <source>
        <strain evidence="1 2">LH14</strain>
    </source>
</reference>
<gene>
    <name evidence="1" type="ORF">MY490_13025</name>
</gene>
<sequence length="109" mass="12933">MDILNNQKKQNPATYFSKENPIKETSKKIPHYLEIFNIFNTLKNYINVYDVEPKLGSKGTVELDAFMNFNNTPFFVEFELTHYSKTIMNEKIKRYEACFHSNELVSLPW</sequence>
<organism evidence="1 2">
    <name type="scientific">Gottfriedia acidiceleris</name>
    <dbReference type="NCBI Taxonomy" id="371036"/>
    <lineage>
        <taxon>Bacteria</taxon>
        <taxon>Bacillati</taxon>
        <taxon>Bacillota</taxon>
        <taxon>Bacilli</taxon>
        <taxon>Bacillales</taxon>
        <taxon>Bacillaceae</taxon>
        <taxon>Gottfriedia</taxon>
    </lineage>
</organism>
<proteinExistence type="predicted"/>
<protein>
    <submittedName>
        <fullName evidence="1">Uncharacterized protein</fullName>
    </submittedName>
</protein>
<dbReference type="RefSeq" id="WP_248266109.1">
    <property type="nucleotide sequence ID" value="NZ_CP096034.1"/>
</dbReference>